<dbReference type="PANTHER" id="PTHR30363:SF4">
    <property type="entry name" value="GLYCEROL-3-PHOSPHATE REGULON REPRESSOR"/>
    <property type="match status" value="1"/>
</dbReference>
<dbReference type="InterPro" id="IPR037171">
    <property type="entry name" value="NagB/RpiA_transferase-like"/>
</dbReference>
<dbReference type="InterPro" id="IPR018356">
    <property type="entry name" value="Tscrpt_reg_HTH_DeoR_CS"/>
</dbReference>
<keyword evidence="5" id="KW-0804">Transcription</keyword>
<dbReference type="EMBL" id="PGVE01000064">
    <property type="protein sequence ID" value="PLS02890.1"/>
    <property type="molecule type" value="Genomic_DNA"/>
</dbReference>
<keyword evidence="2" id="KW-0678">Repressor</keyword>
<dbReference type="InterPro" id="IPR001034">
    <property type="entry name" value="DeoR_HTH"/>
</dbReference>
<dbReference type="SMART" id="SM01134">
    <property type="entry name" value="DeoRC"/>
    <property type="match status" value="1"/>
</dbReference>
<keyword evidence="9" id="KW-1185">Reference proteome</keyword>
<evidence type="ECO:0000256" key="2">
    <source>
        <dbReference type="ARBA" id="ARBA00022491"/>
    </source>
</evidence>
<sequence length="249" mass="27675">MLKTERQSKILQILEKEGKVVAKELSIKWDVSEDTIRRDLREMDSFGLLKRVHGGAFPASASALTFSERTEENIDAKKELALKAVKIIKDGQVLLIDGSTTNLFLAQEIPLEFKGTIITNSPSISLALSKHPNTDIILLGGTFFKESFVTVGLDVIEVLKNIRADLCFLGVYSLHPDFGISIPHIEESHVKRQMIKSSNKIAALVTRSKLNTISNYLVGPVSELDYLITEDGPLSHNLNKYMELGIEII</sequence>
<reference evidence="8 9" key="1">
    <citation type="submission" date="2017-11" db="EMBL/GenBank/DDBJ databases">
        <title>Comparitive Functional Genomics of Dry Heat Resistant strains isolated from the Viking Spacecraft.</title>
        <authorList>
            <person name="Seuylemezian A."/>
            <person name="Cooper K."/>
            <person name="Vaishampayan P."/>
        </authorList>
    </citation>
    <scope>NUCLEOTIDE SEQUENCE [LARGE SCALE GENOMIC DNA]</scope>
    <source>
        <strain evidence="8 9">V32-6</strain>
    </source>
</reference>
<dbReference type="InterPro" id="IPR014036">
    <property type="entry name" value="DeoR-like_C"/>
</dbReference>
<dbReference type="InterPro" id="IPR050313">
    <property type="entry name" value="Carb_Metab_HTH_regulators"/>
</dbReference>
<dbReference type="InterPro" id="IPR036390">
    <property type="entry name" value="WH_DNA-bd_sf"/>
</dbReference>
<dbReference type="GO" id="GO:0003677">
    <property type="term" value="F:DNA binding"/>
    <property type="evidence" value="ECO:0007669"/>
    <property type="project" value="UniProtKB-KW"/>
</dbReference>
<comment type="caution">
    <text evidence="8">The sequence shown here is derived from an EMBL/GenBank/DDBJ whole genome shotgun (WGS) entry which is preliminary data.</text>
</comment>
<evidence type="ECO:0000259" key="7">
    <source>
        <dbReference type="PROSITE" id="PS51000"/>
    </source>
</evidence>
<keyword evidence="4" id="KW-0238">DNA-binding</keyword>
<dbReference type="SUPFAM" id="SSF100950">
    <property type="entry name" value="NagB/RpiA/CoA transferase-like"/>
    <property type="match status" value="1"/>
</dbReference>
<evidence type="ECO:0000256" key="6">
    <source>
        <dbReference type="ARBA" id="ARBA00024937"/>
    </source>
</evidence>
<evidence type="ECO:0000256" key="4">
    <source>
        <dbReference type="ARBA" id="ARBA00023125"/>
    </source>
</evidence>
<dbReference type="PRINTS" id="PR00037">
    <property type="entry name" value="HTHLACR"/>
</dbReference>
<dbReference type="PANTHER" id="PTHR30363">
    <property type="entry name" value="HTH-TYPE TRANSCRIPTIONAL REGULATOR SRLR-RELATED"/>
    <property type="match status" value="1"/>
</dbReference>
<proteinExistence type="predicted"/>
<dbReference type="Gene3D" id="1.10.10.10">
    <property type="entry name" value="Winged helix-like DNA-binding domain superfamily/Winged helix DNA-binding domain"/>
    <property type="match status" value="1"/>
</dbReference>
<name>A0A2N5HBL1_9BACI</name>
<dbReference type="SUPFAM" id="SSF46785">
    <property type="entry name" value="Winged helix' DNA-binding domain"/>
    <property type="match status" value="1"/>
</dbReference>
<dbReference type="RefSeq" id="WP_101649088.1">
    <property type="nucleotide sequence ID" value="NZ_PGVE01000064.1"/>
</dbReference>
<dbReference type="SMART" id="SM00420">
    <property type="entry name" value="HTH_DEOR"/>
    <property type="match status" value="1"/>
</dbReference>
<gene>
    <name evidence="8" type="ORF">CVD27_17035</name>
</gene>
<dbReference type="Gene3D" id="3.40.50.1360">
    <property type="match status" value="1"/>
</dbReference>
<evidence type="ECO:0000256" key="3">
    <source>
        <dbReference type="ARBA" id="ARBA00023015"/>
    </source>
</evidence>
<dbReference type="OrthoDB" id="9798651at2"/>
<comment type="function">
    <text evidence="6">Repressor of the lactose catabolism operon. Galactose-6-phosphate is the inducer.</text>
</comment>
<dbReference type="PROSITE" id="PS51000">
    <property type="entry name" value="HTH_DEOR_2"/>
    <property type="match status" value="1"/>
</dbReference>
<evidence type="ECO:0000256" key="1">
    <source>
        <dbReference type="ARBA" id="ARBA00021390"/>
    </source>
</evidence>
<dbReference type="Pfam" id="PF00455">
    <property type="entry name" value="DeoRC"/>
    <property type="match status" value="1"/>
</dbReference>
<protein>
    <recommendedName>
        <fullName evidence="1">Lactose phosphotransferase system repressor</fullName>
    </recommendedName>
</protein>
<accession>A0A2N5HBL1</accession>
<organism evidence="8 9">
    <name type="scientific">Neobacillus cucumis</name>
    <dbReference type="NCBI Taxonomy" id="1740721"/>
    <lineage>
        <taxon>Bacteria</taxon>
        <taxon>Bacillati</taxon>
        <taxon>Bacillota</taxon>
        <taxon>Bacilli</taxon>
        <taxon>Bacillales</taxon>
        <taxon>Bacillaceae</taxon>
        <taxon>Neobacillus</taxon>
    </lineage>
</organism>
<keyword evidence="3" id="KW-0805">Transcription regulation</keyword>
<dbReference type="AlphaFoldDB" id="A0A2N5HBL1"/>
<dbReference type="GO" id="GO:0003700">
    <property type="term" value="F:DNA-binding transcription factor activity"/>
    <property type="evidence" value="ECO:0007669"/>
    <property type="project" value="InterPro"/>
</dbReference>
<feature type="domain" description="HTH deoR-type" evidence="7">
    <location>
        <begin position="3"/>
        <end position="58"/>
    </location>
</feature>
<dbReference type="Pfam" id="PF08220">
    <property type="entry name" value="HTH_DeoR"/>
    <property type="match status" value="1"/>
</dbReference>
<evidence type="ECO:0000256" key="5">
    <source>
        <dbReference type="ARBA" id="ARBA00023163"/>
    </source>
</evidence>
<evidence type="ECO:0000313" key="9">
    <source>
        <dbReference type="Proteomes" id="UP000234950"/>
    </source>
</evidence>
<dbReference type="Proteomes" id="UP000234950">
    <property type="component" value="Unassembled WGS sequence"/>
</dbReference>
<dbReference type="PROSITE" id="PS00894">
    <property type="entry name" value="HTH_DEOR_1"/>
    <property type="match status" value="1"/>
</dbReference>
<dbReference type="InterPro" id="IPR036388">
    <property type="entry name" value="WH-like_DNA-bd_sf"/>
</dbReference>
<evidence type="ECO:0000313" key="8">
    <source>
        <dbReference type="EMBL" id="PLS02890.1"/>
    </source>
</evidence>